<reference evidence="6 7" key="1">
    <citation type="submission" date="2024-04" db="EMBL/GenBank/DDBJ databases">
        <title>genome sequences of Mucor flavus KT1a and Helicostylum pulchrum KT1b strains isolated from the surface of a dry-aged beef.</title>
        <authorList>
            <person name="Toyotome T."/>
            <person name="Hosono M."/>
            <person name="Torimaru M."/>
            <person name="Fukuda K."/>
            <person name="Mikami N."/>
        </authorList>
    </citation>
    <scope>NUCLEOTIDE SEQUENCE [LARGE SCALE GENOMIC DNA]</scope>
    <source>
        <strain evidence="6 7">KT1a</strain>
    </source>
</reference>
<feature type="transmembrane region" description="Helical" evidence="4">
    <location>
        <begin position="385"/>
        <end position="408"/>
    </location>
</feature>
<evidence type="ECO:0000313" key="6">
    <source>
        <dbReference type="EMBL" id="GAA5813028.1"/>
    </source>
</evidence>
<dbReference type="PANTHER" id="PTHR46093:SF18">
    <property type="entry name" value="FIBRONECTIN TYPE-III DOMAIN-CONTAINING PROTEIN"/>
    <property type="match status" value="1"/>
</dbReference>
<dbReference type="EMBL" id="BAABUK010000015">
    <property type="protein sequence ID" value="GAA5813028.1"/>
    <property type="molecule type" value="Genomic_DNA"/>
</dbReference>
<dbReference type="Gene3D" id="2.120.10.80">
    <property type="entry name" value="Kelch-type beta propeller"/>
    <property type="match status" value="2"/>
</dbReference>
<dbReference type="SUPFAM" id="SSF117281">
    <property type="entry name" value="Kelch motif"/>
    <property type="match status" value="2"/>
</dbReference>
<protein>
    <recommendedName>
        <fullName evidence="8">Galactose oxidase</fullName>
    </recommendedName>
</protein>
<keyword evidence="7" id="KW-1185">Reference proteome</keyword>
<dbReference type="Proteomes" id="UP001473302">
    <property type="component" value="Unassembled WGS sequence"/>
</dbReference>
<proteinExistence type="predicted"/>
<keyword evidence="4" id="KW-1133">Transmembrane helix</keyword>
<feature type="signal peptide" evidence="5">
    <location>
        <begin position="1"/>
        <end position="20"/>
    </location>
</feature>
<comment type="caution">
    <text evidence="6">The sequence shown here is derived from an EMBL/GenBank/DDBJ whole genome shotgun (WGS) entry which is preliminary data.</text>
</comment>
<dbReference type="InterPro" id="IPR015915">
    <property type="entry name" value="Kelch-typ_b-propeller"/>
</dbReference>
<feature type="region of interest" description="Disordered" evidence="3">
    <location>
        <begin position="489"/>
        <end position="518"/>
    </location>
</feature>
<keyword evidence="5" id="KW-0732">Signal</keyword>
<name>A0ABP9Z1Q4_9FUNG</name>
<dbReference type="PANTHER" id="PTHR46093">
    <property type="entry name" value="ACYL-COA-BINDING DOMAIN-CONTAINING PROTEIN 5"/>
    <property type="match status" value="1"/>
</dbReference>
<evidence type="ECO:0000256" key="1">
    <source>
        <dbReference type="ARBA" id="ARBA00022441"/>
    </source>
</evidence>
<sequence>MYLSSISIFLLFNVVNYSLAQVPGRYGTSCGYLSQKIYCFGGSASSNTDAISDSNLMYLDIVNGSGISTAELASKWTTVTSITNGVNIQSRDNPQSMVLPDGKTLLLSGGWNSAFSSLVSQTISFNAESNSWSAYPSYTEPPFGVRQIYYASSVYIPEYGVGFYGGMETNINQNWTYRGQNMSQYNFGSNVGRSIGYTSLTFFDIRKNVDPWFVFPTQNNLPTVFSRYQTSVFDPLTSVTFDVTAGTWGSQALGGFPPSERTDHTTTLLKSTNRDVLLYGGENNSNNDGPSLDYLFVLNLNSYEWKQQNIQNPDALDLARSRHSAVPVYNNTLFIVFGRSLTGVAVSSIVTLNVTDPSNISYLSSYVDPNGVERPSNSTGLSTGATAGIAVGAIAGGLIIITALFCVWKKNKGKKNKEELEEIKRKSERIEEPVMEVNWEVIDQNYEKFPTSPTSNFTYSPRLTDDSTTVADNRSEVYASPMLIQQGLEFQRPNAMDDDAKSPLPAPLMMLQKPDGGH</sequence>
<gene>
    <name evidence="6" type="ORF">MFLAVUS_006494</name>
</gene>
<evidence type="ECO:0008006" key="8">
    <source>
        <dbReference type="Google" id="ProtNLM"/>
    </source>
</evidence>
<keyword evidence="4" id="KW-0472">Membrane</keyword>
<organism evidence="6 7">
    <name type="scientific">Mucor flavus</name>
    <dbReference type="NCBI Taxonomy" id="439312"/>
    <lineage>
        <taxon>Eukaryota</taxon>
        <taxon>Fungi</taxon>
        <taxon>Fungi incertae sedis</taxon>
        <taxon>Mucoromycota</taxon>
        <taxon>Mucoromycotina</taxon>
        <taxon>Mucoromycetes</taxon>
        <taxon>Mucorales</taxon>
        <taxon>Mucorineae</taxon>
        <taxon>Mucoraceae</taxon>
        <taxon>Mucor</taxon>
    </lineage>
</organism>
<keyword evidence="4" id="KW-0812">Transmembrane</keyword>
<evidence type="ECO:0000313" key="7">
    <source>
        <dbReference type="Proteomes" id="UP001473302"/>
    </source>
</evidence>
<accession>A0ABP9Z1Q4</accession>
<evidence type="ECO:0000256" key="4">
    <source>
        <dbReference type="SAM" id="Phobius"/>
    </source>
</evidence>
<evidence type="ECO:0000256" key="5">
    <source>
        <dbReference type="SAM" id="SignalP"/>
    </source>
</evidence>
<evidence type="ECO:0000256" key="3">
    <source>
        <dbReference type="SAM" id="MobiDB-lite"/>
    </source>
</evidence>
<evidence type="ECO:0000256" key="2">
    <source>
        <dbReference type="ARBA" id="ARBA00022737"/>
    </source>
</evidence>
<keyword evidence="1" id="KW-0880">Kelch repeat</keyword>
<feature type="chain" id="PRO_5047006072" description="Galactose oxidase" evidence="5">
    <location>
        <begin position="21"/>
        <end position="518"/>
    </location>
</feature>
<keyword evidence="2" id="KW-0677">Repeat</keyword>